<evidence type="ECO:0000313" key="2">
    <source>
        <dbReference type="EMBL" id="MFD4215016.1"/>
    </source>
</evidence>
<evidence type="ECO:0000313" key="3">
    <source>
        <dbReference type="Proteomes" id="UP001598251"/>
    </source>
</evidence>
<keyword evidence="2" id="KW-0347">Helicase</keyword>
<keyword evidence="2" id="KW-0547">Nucleotide-binding</keyword>
<sequence>MSNTRSRRTKLSAEQREPLAGLGINWATA</sequence>
<feature type="region of interest" description="Disordered" evidence="1">
    <location>
        <begin position="1"/>
        <end position="29"/>
    </location>
</feature>
<protein>
    <submittedName>
        <fullName evidence="2">Helicase</fullName>
    </submittedName>
</protein>
<evidence type="ECO:0000256" key="1">
    <source>
        <dbReference type="SAM" id="MobiDB-lite"/>
    </source>
</evidence>
<name>A0ABW6EM41_9ACTN</name>
<keyword evidence="2" id="KW-0067">ATP-binding</keyword>
<dbReference type="GO" id="GO:0004386">
    <property type="term" value="F:helicase activity"/>
    <property type="evidence" value="ECO:0007669"/>
    <property type="project" value="UniProtKB-KW"/>
</dbReference>
<dbReference type="EMBL" id="JBHXOF010000011">
    <property type="protein sequence ID" value="MFD4215016.1"/>
    <property type="molecule type" value="Genomic_DNA"/>
</dbReference>
<accession>A0ABW6EM41</accession>
<dbReference type="Proteomes" id="UP001598251">
    <property type="component" value="Unassembled WGS sequence"/>
</dbReference>
<comment type="caution">
    <text evidence="2">The sequence shown here is derived from an EMBL/GenBank/DDBJ whole genome shotgun (WGS) entry which is preliminary data.</text>
</comment>
<gene>
    <name evidence="2" type="ORF">ACFWSS_19240</name>
</gene>
<reference evidence="2 3" key="1">
    <citation type="submission" date="2024-09" db="EMBL/GenBank/DDBJ databases">
        <title>The Natural Products Discovery Center: Release of the First 8490 Sequenced Strains for Exploring Actinobacteria Biosynthetic Diversity.</title>
        <authorList>
            <person name="Kalkreuter E."/>
            <person name="Kautsar S.A."/>
            <person name="Yang D."/>
            <person name="Bader C.D."/>
            <person name="Teijaro C.N."/>
            <person name="Fluegel L."/>
            <person name="Davis C.M."/>
            <person name="Simpson J.R."/>
            <person name="Lauterbach L."/>
            <person name="Steele A.D."/>
            <person name="Gui C."/>
            <person name="Meng S."/>
            <person name="Li G."/>
            <person name="Viehrig K."/>
            <person name="Ye F."/>
            <person name="Su P."/>
            <person name="Kiefer A.F."/>
            <person name="Nichols A."/>
            <person name="Cepeda A.J."/>
            <person name="Yan W."/>
            <person name="Fan B."/>
            <person name="Jiang Y."/>
            <person name="Adhikari A."/>
            <person name="Zheng C.-J."/>
            <person name="Schuster L."/>
            <person name="Cowan T.M."/>
            <person name="Smanski M.J."/>
            <person name="Chevrette M.G."/>
            <person name="De Carvalho L.P.S."/>
            <person name="Shen B."/>
        </authorList>
    </citation>
    <scope>NUCLEOTIDE SEQUENCE [LARGE SCALE GENOMIC DNA]</scope>
    <source>
        <strain evidence="2 3">NPDC058546</strain>
    </source>
</reference>
<keyword evidence="3" id="KW-1185">Reference proteome</keyword>
<feature type="compositionally biased region" description="Basic residues" evidence="1">
    <location>
        <begin position="1"/>
        <end position="10"/>
    </location>
</feature>
<proteinExistence type="predicted"/>
<dbReference type="RefSeq" id="WP_189528055.1">
    <property type="nucleotide sequence ID" value="NZ_BMSG01000031.1"/>
</dbReference>
<organism evidence="2 3">
    <name type="scientific">Streptomyces sindenensis</name>
    <dbReference type="NCBI Taxonomy" id="67363"/>
    <lineage>
        <taxon>Bacteria</taxon>
        <taxon>Bacillati</taxon>
        <taxon>Actinomycetota</taxon>
        <taxon>Actinomycetes</taxon>
        <taxon>Kitasatosporales</taxon>
        <taxon>Streptomycetaceae</taxon>
        <taxon>Streptomyces</taxon>
    </lineage>
</organism>
<keyword evidence="2" id="KW-0378">Hydrolase</keyword>